<protein>
    <submittedName>
        <fullName evidence="1">Uncharacterized protein</fullName>
    </submittedName>
</protein>
<dbReference type="RefSeq" id="WP_062247731.1">
    <property type="nucleotide sequence ID" value="NZ_LHZA01000092.1"/>
</dbReference>
<dbReference type="PATRIC" id="fig|178900.5.peg.2025"/>
<evidence type="ECO:0000313" key="1">
    <source>
        <dbReference type="EMBL" id="KXV01225.1"/>
    </source>
</evidence>
<reference evidence="1 2" key="1">
    <citation type="submission" date="2015-06" db="EMBL/GenBank/DDBJ databases">
        <title>Improved classification and identification of acetic acid bacteria using matrix-assisted laser desorption/ionization time-of-flight mass spectrometry; Gluconobacter nephelii and Gluconobacter uchimurae are later heterotypic synonyms of Gluconobacter japonicus and Gluconobacter oxydans, respectively.</title>
        <authorList>
            <person name="Li L."/>
            <person name="Cleenwerck I."/>
            <person name="De Vuyst L."/>
            <person name="Vandamme P."/>
        </authorList>
    </citation>
    <scope>NUCLEOTIDE SEQUENCE [LARGE SCALE GENOMIC DNA]</scope>
    <source>
        <strain evidence="1 2">LMG 1625</strain>
    </source>
</reference>
<dbReference type="EMBL" id="LHZA01000092">
    <property type="protein sequence ID" value="KXV01225.1"/>
    <property type="molecule type" value="Genomic_DNA"/>
</dbReference>
<organism evidence="1 2">
    <name type="scientific">Acetobacter cerevisiae</name>
    <dbReference type="NCBI Taxonomy" id="178900"/>
    <lineage>
        <taxon>Bacteria</taxon>
        <taxon>Pseudomonadati</taxon>
        <taxon>Pseudomonadota</taxon>
        <taxon>Alphaproteobacteria</taxon>
        <taxon>Acetobacterales</taxon>
        <taxon>Acetobacteraceae</taxon>
        <taxon>Acetobacter</taxon>
    </lineage>
</organism>
<proteinExistence type="predicted"/>
<dbReference type="Proteomes" id="UP000075473">
    <property type="component" value="Unassembled WGS sequence"/>
</dbReference>
<accession>A0A149QV90</accession>
<comment type="caution">
    <text evidence="1">The sequence shown here is derived from an EMBL/GenBank/DDBJ whole genome shotgun (WGS) entry which is preliminary data.</text>
</comment>
<gene>
    <name evidence="1" type="ORF">AD928_01710</name>
</gene>
<evidence type="ECO:0000313" key="2">
    <source>
        <dbReference type="Proteomes" id="UP000075473"/>
    </source>
</evidence>
<dbReference type="AlphaFoldDB" id="A0A149QV90"/>
<name>A0A149QV90_9PROT</name>
<sequence length="154" mass="17829">MAKTSDFIAHHRNPFIAQCIWDRLWRAMTQLRCQDILTLTQQDAVLTLARNEEHIPRAEGGALFLPKKEIVCVLGECSERTAKAVLEKLEKCRVLIVVDTLEWKHGRQRRSEKIYHVNWDEVDRLVALEKARIALIDADMIAREKRNSAIWGEG</sequence>